<keyword evidence="2" id="KW-1185">Reference proteome</keyword>
<protein>
    <submittedName>
        <fullName evidence="1">Uncharacterized protein</fullName>
    </submittedName>
</protein>
<proteinExistence type="predicted"/>
<reference evidence="1" key="1">
    <citation type="submission" date="2019-06" db="EMBL/GenBank/DDBJ databases">
        <authorList>
            <consortium name="Wellcome Sanger Institute Data Sharing"/>
        </authorList>
    </citation>
    <scope>NUCLEOTIDE SEQUENCE [LARGE SCALE GENOMIC DNA]</scope>
</reference>
<name>A0A673B142_9TELE</name>
<dbReference type="InParanoid" id="A0A673B142"/>
<organism evidence="1 2">
    <name type="scientific">Sphaeramia orbicularis</name>
    <name type="common">orbiculate cardinalfish</name>
    <dbReference type="NCBI Taxonomy" id="375764"/>
    <lineage>
        <taxon>Eukaryota</taxon>
        <taxon>Metazoa</taxon>
        <taxon>Chordata</taxon>
        <taxon>Craniata</taxon>
        <taxon>Vertebrata</taxon>
        <taxon>Euteleostomi</taxon>
        <taxon>Actinopterygii</taxon>
        <taxon>Neopterygii</taxon>
        <taxon>Teleostei</taxon>
        <taxon>Neoteleostei</taxon>
        <taxon>Acanthomorphata</taxon>
        <taxon>Gobiaria</taxon>
        <taxon>Kurtiformes</taxon>
        <taxon>Apogonoidei</taxon>
        <taxon>Apogonidae</taxon>
        <taxon>Apogoninae</taxon>
        <taxon>Sphaeramia</taxon>
    </lineage>
</organism>
<sequence>MVFHGGCRHTAEWESRWNYVNKFLERSRPFIHPDFEPSIEAQFTRSVKPSAGMKSL</sequence>
<dbReference type="AlphaFoldDB" id="A0A673B142"/>
<dbReference type="Ensembl" id="ENSSORT00005036029.1">
    <property type="protein sequence ID" value="ENSSORP00005035099.1"/>
    <property type="gene ID" value="ENSSORG00005016559.1"/>
</dbReference>
<dbReference type="Proteomes" id="UP000472271">
    <property type="component" value="Chromosome 5"/>
</dbReference>
<evidence type="ECO:0000313" key="1">
    <source>
        <dbReference type="Ensembl" id="ENSSORP00005035099.1"/>
    </source>
</evidence>
<accession>A0A673B142</accession>
<reference evidence="1" key="2">
    <citation type="submission" date="2025-08" db="UniProtKB">
        <authorList>
            <consortium name="Ensembl"/>
        </authorList>
    </citation>
    <scope>IDENTIFICATION</scope>
</reference>
<reference evidence="1" key="3">
    <citation type="submission" date="2025-09" db="UniProtKB">
        <authorList>
            <consortium name="Ensembl"/>
        </authorList>
    </citation>
    <scope>IDENTIFICATION</scope>
</reference>
<evidence type="ECO:0000313" key="2">
    <source>
        <dbReference type="Proteomes" id="UP000472271"/>
    </source>
</evidence>